<protein>
    <recommendedName>
        <fullName evidence="3">DUF1292 domain-containing protein</fullName>
    </recommendedName>
</protein>
<name>A0A1M4W9S3_9BACL</name>
<sequence length="72" mass="8825">MDLRTNNSTIEGKILHSFEYQGVQYVIWSEHEEEPEEAHLLRQQNQQLVHIDDEEEWEQVTEYVDEYLYNQQ</sequence>
<dbReference type="RefSeq" id="WP_073154207.1">
    <property type="nucleotide sequence ID" value="NZ_FQVL01000003.1"/>
</dbReference>
<dbReference type="InterPro" id="IPR009711">
    <property type="entry name" value="UPF0473"/>
</dbReference>
<dbReference type="Pfam" id="PF06949">
    <property type="entry name" value="DUF1292"/>
    <property type="match status" value="1"/>
</dbReference>
<dbReference type="STRING" id="112248.SAMN05444392_103111"/>
<evidence type="ECO:0000313" key="2">
    <source>
        <dbReference type="Proteomes" id="UP000184476"/>
    </source>
</evidence>
<proteinExistence type="predicted"/>
<organism evidence="1 2">
    <name type="scientific">Seinonella peptonophila</name>
    <dbReference type="NCBI Taxonomy" id="112248"/>
    <lineage>
        <taxon>Bacteria</taxon>
        <taxon>Bacillati</taxon>
        <taxon>Bacillota</taxon>
        <taxon>Bacilli</taxon>
        <taxon>Bacillales</taxon>
        <taxon>Thermoactinomycetaceae</taxon>
        <taxon>Seinonella</taxon>
    </lineage>
</organism>
<dbReference type="AlphaFoldDB" id="A0A1M4W9S3"/>
<evidence type="ECO:0000313" key="1">
    <source>
        <dbReference type="EMBL" id="SHE77910.1"/>
    </source>
</evidence>
<dbReference type="EMBL" id="FQVL01000003">
    <property type="protein sequence ID" value="SHE77910.1"/>
    <property type="molecule type" value="Genomic_DNA"/>
</dbReference>
<reference evidence="1 2" key="1">
    <citation type="submission" date="2016-11" db="EMBL/GenBank/DDBJ databases">
        <authorList>
            <person name="Jaros S."/>
            <person name="Januszkiewicz K."/>
            <person name="Wedrychowicz H."/>
        </authorList>
    </citation>
    <scope>NUCLEOTIDE SEQUENCE [LARGE SCALE GENOMIC DNA]</scope>
    <source>
        <strain evidence="1 2">DSM 44666</strain>
    </source>
</reference>
<keyword evidence="2" id="KW-1185">Reference proteome</keyword>
<dbReference type="Proteomes" id="UP000184476">
    <property type="component" value="Unassembled WGS sequence"/>
</dbReference>
<accession>A0A1M4W9S3</accession>
<gene>
    <name evidence="1" type="ORF">SAMN05444392_103111</name>
</gene>
<evidence type="ECO:0008006" key="3">
    <source>
        <dbReference type="Google" id="ProtNLM"/>
    </source>
</evidence>